<evidence type="ECO:0000313" key="4">
    <source>
        <dbReference type="Proteomes" id="UP001652680"/>
    </source>
</evidence>
<dbReference type="Proteomes" id="UP001652680">
    <property type="component" value="Unassembled WGS sequence"/>
</dbReference>
<name>A0ABM5I2G2_DRORH</name>
<keyword evidence="1" id="KW-0732">Signal</keyword>
<evidence type="ECO:0000259" key="2">
    <source>
        <dbReference type="Pfam" id="PF05267"/>
    </source>
</evidence>
<proteinExistence type="predicted"/>
<accession>A0ABM5I2G2</accession>
<protein>
    <recommendedName>
        <fullName evidence="2">Protein TsetseEP domain-containing protein</fullName>
    </recommendedName>
</protein>
<dbReference type="GeneID" id="108051429"/>
<dbReference type="RefSeq" id="XP_016989031.2">
    <property type="nucleotide sequence ID" value="XM_017133542.2"/>
</dbReference>
<evidence type="ECO:0000256" key="1">
    <source>
        <dbReference type="SAM" id="SignalP"/>
    </source>
</evidence>
<dbReference type="InterPro" id="IPR007931">
    <property type="entry name" value="TsetseEP"/>
</dbReference>
<reference evidence="4" key="1">
    <citation type="journal article" date="2021" name="Elife">
        <title>Highly contiguous assemblies of 101 drosophilid genomes.</title>
        <authorList>
            <person name="Kim B.Y."/>
            <person name="Wang J.R."/>
            <person name="Miller D.E."/>
            <person name="Barmina O."/>
            <person name="Delaney E."/>
            <person name="Thompson A."/>
            <person name="Comeault A.A."/>
            <person name="Peede D."/>
            <person name="D'Agostino E.R."/>
            <person name="Pelaez J."/>
            <person name="Aguilar J.M."/>
            <person name="Haji D."/>
            <person name="Matsunaga T."/>
            <person name="Armstrong E.E."/>
            <person name="Zych M."/>
            <person name="Ogawa Y."/>
            <person name="Stamenkovic-Radak M."/>
            <person name="Jelic M."/>
            <person name="Veselinovic M.S."/>
            <person name="Tanaskovic M."/>
            <person name="Eric P."/>
            <person name="Gao J.J."/>
            <person name="Katoh T.K."/>
            <person name="Toda M.J."/>
            <person name="Watabe H."/>
            <person name="Watada M."/>
            <person name="Davis J.S."/>
            <person name="Moyle L.C."/>
            <person name="Manoli G."/>
            <person name="Bertolini E."/>
            <person name="Kostal V."/>
            <person name="Hawley R.S."/>
            <person name="Takahashi A."/>
            <person name="Jones C.D."/>
            <person name="Price D.K."/>
            <person name="Whiteman N."/>
            <person name="Kopp A."/>
            <person name="Matute D.R."/>
            <person name="Petrov D.A."/>
        </authorList>
    </citation>
    <scope>NUCLEOTIDE SEQUENCE [LARGE SCALE GENOMIC DNA]</scope>
</reference>
<dbReference type="EnsemblMetazoa" id="XM_017133542.2">
    <property type="protein sequence ID" value="XP_016989031.2"/>
    <property type="gene ID" value="LOC108051429"/>
</dbReference>
<dbReference type="Pfam" id="PF05267">
    <property type="entry name" value="DUF725"/>
    <property type="match status" value="1"/>
</dbReference>
<organism evidence="3 4">
    <name type="scientific">Drosophila rhopaloa</name>
    <name type="common">Fruit fly</name>
    <dbReference type="NCBI Taxonomy" id="1041015"/>
    <lineage>
        <taxon>Eukaryota</taxon>
        <taxon>Metazoa</taxon>
        <taxon>Ecdysozoa</taxon>
        <taxon>Arthropoda</taxon>
        <taxon>Hexapoda</taxon>
        <taxon>Insecta</taxon>
        <taxon>Pterygota</taxon>
        <taxon>Neoptera</taxon>
        <taxon>Endopterygota</taxon>
        <taxon>Diptera</taxon>
        <taxon>Brachycera</taxon>
        <taxon>Muscomorpha</taxon>
        <taxon>Ephydroidea</taxon>
        <taxon>Drosophilidae</taxon>
        <taxon>Drosophila</taxon>
        <taxon>Sophophora</taxon>
    </lineage>
</organism>
<keyword evidence="4" id="KW-1185">Reference proteome</keyword>
<feature type="chain" id="PRO_5047201195" description="Protein TsetseEP domain-containing protein" evidence="1">
    <location>
        <begin position="20"/>
        <end position="213"/>
    </location>
</feature>
<sequence length="213" mass="23620">MFSKFTLLAVVLAFGLISALSITLKLNPSKLKLPTSKKILTLQQQTDMLAARDPYSSQLCFGHYLPILNDFTAQFEVDYGKCQKDFDINSDAVILAWNSTLYGIQQSAESGCSTFFDCSSLVDYVMAFECFASVGAEQSKIMYQVSANSIEAASDLKIHLQTLETFKTNCQNTADRDYVESTASTYENLNKCLGGAPLPEQTTADWFHSTSWN</sequence>
<reference evidence="3" key="2">
    <citation type="submission" date="2025-05" db="UniProtKB">
        <authorList>
            <consortium name="EnsemblMetazoa"/>
        </authorList>
    </citation>
    <scope>IDENTIFICATION</scope>
</reference>
<feature type="domain" description="Protein TsetseEP" evidence="2">
    <location>
        <begin position="57"/>
        <end position="176"/>
    </location>
</feature>
<evidence type="ECO:0000313" key="3">
    <source>
        <dbReference type="EnsemblMetazoa" id="XP_016989031.2"/>
    </source>
</evidence>
<feature type="signal peptide" evidence="1">
    <location>
        <begin position="1"/>
        <end position="19"/>
    </location>
</feature>